<dbReference type="PROSITE" id="PS51133">
    <property type="entry name" value="ZF_TFIIS_2"/>
    <property type="match status" value="1"/>
</dbReference>
<evidence type="ECO:0000256" key="7">
    <source>
        <dbReference type="PIRNR" id="PIRNR005586"/>
    </source>
</evidence>
<comment type="subcellular location">
    <subcellularLocation>
        <location evidence="1">Nucleus</location>
        <location evidence="1">Nucleolus</location>
    </subcellularLocation>
</comment>
<evidence type="ECO:0000256" key="1">
    <source>
        <dbReference type="ARBA" id="ARBA00004604"/>
    </source>
</evidence>
<name>A0A165DPC7_EXIGL</name>
<dbReference type="InParanoid" id="A0A165DPC7"/>
<evidence type="ECO:0000256" key="8">
    <source>
        <dbReference type="PIRSR" id="PIRSR005586-1"/>
    </source>
</evidence>
<evidence type="ECO:0000256" key="9">
    <source>
        <dbReference type="PIRSR" id="PIRSR005586-2"/>
    </source>
</evidence>
<keyword evidence="4 9" id="KW-0863">Zinc-finger</keyword>
<feature type="binding site" evidence="8">
    <location>
        <position position="19"/>
    </location>
    <ligand>
        <name>Zn(2+)</name>
        <dbReference type="ChEBI" id="CHEBI:29105"/>
        <label>1</label>
    </ligand>
</feature>
<comment type="similarity">
    <text evidence="7">Belongs to the archaeal rpoM/eukaryotic RPA12/RPB9/RPC11 RNA polymerase family.</text>
</comment>
<keyword evidence="7" id="KW-0804">Transcription</keyword>
<dbReference type="PANTHER" id="PTHR11239">
    <property type="entry name" value="DNA-DIRECTED RNA POLYMERASE"/>
    <property type="match status" value="1"/>
</dbReference>
<dbReference type="FunCoup" id="A0A165DPC7">
    <property type="interactions" value="548"/>
</dbReference>
<evidence type="ECO:0000256" key="3">
    <source>
        <dbReference type="ARBA" id="ARBA00022723"/>
    </source>
</evidence>
<dbReference type="InterPro" id="IPR012164">
    <property type="entry name" value="Rpa12/Rpb9/Rpc10/TFS"/>
</dbReference>
<feature type="binding site" evidence="8">
    <location>
        <position position="38"/>
    </location>
    <ligand>
        <name>Zn(2+)</name>
        <dbReference type="ChEBI" id="CHEBI:29105"/>
        <label>1</label>
    </ligand>
</feature>
<feature type="zinc finger region" description="C4-type" evidence="9">
    <location>
        <begin position="16"/>
        <end position="38"/>
    </location>
</feature>
<feature type="binding site" evidence="8">
    <location>
        <position position="90"/>
    </location>
    <ligand>
        <name>Zn(2+)</name>
        <dbReference type="ChEBI" id="CHEBI:29105"/>
        <label>2</label>
    </ligand>
</feature>
<dbReference type="PIRSF" id="PIRSF005586">
    <property type="entry name" value="RNApol_RpoM"/>
    <property type="match status" value="1"/>
</dbReference>
<dbReference type="Gene3D" id="2.20.25.10">
    <property type="match status" value="1"/>
</dbReference>
<protein>
    <recommendedName>
        <fullName evidence="7">DNA-directed RNA polymerase subunit</fullName>
    </recommendedName>
</protein>
<reference evidence="11 12" key="1">
    <citation type="journal article" date="2016" name="Mol. Biol. Evol.">
        <title>Comparative Genomics of Early-Diverging Mushroom-Forming Fungi Provides Insights into the Origins of Lignocellulose Decay Capabilities.</title>
        <authorList>
            <person name="Nagy L.G."/>
            <person name="Riley R."/>
            <person name="Tritt A."/>
            <person name="Adam C."/>
            <person name="Daum C."/>
            <person name="Floudas D."/>
            <person name="Sun H."/>
            <person name="Yadav J.S."/>
            <person name="Pangilinan J."/>
            <person name="Larsson K.H."/>
            <person name="Matsuura K."/>
            <person name="Barry K."/>
            <person name="Labutti K."/>
            <person name="Kuo R."/>
            <person name="Ohm R.A."/>
            <person name="Bhattacharya S.S."/>
            <person name="Shirouzu T."/>
            <person name="Yoshinaga Y."/>
            <person name="Martin F.M."/>
            <person name="Grigoriev I.V."/>
            <person name="Hibbett D.S."/>
        </authorList>
    </citation>
    <scope>NUCLEOTIDE SEQUENCE [LARGE SCALE GENOMIC DNA]</scope>
    <source>
        <strain evidence="11 12">HHB12029</strain>
    </source>
</reference>
<dbReference type="GO" id="GO:0006363">
    <property type="term" value="P:termination of RNA polymerase I transcription"/>
    <property type="evidence" value="ECO:0007669"/>
    <property type="project" value="TreeGrafter"/>
</dbReference>
<dbReference type="PROSITE" id="PS00466">
    <property type="entry name" value="ZF_TFIIS_1"/>
    <property type="match status" value="1"/>
</dbReference>
<feature type="binding site" evidence="8">
    <location>
        <position position="35"/>
    </location>
    <ligand>
        <name>Zn(2+)</name>
        <dbReference type="ChEBI" id="CHEBI:29105"/>
        <label>1</label>
    </ligand>
</feature>
<dbReference type="STRING" id="1314781.A0A165DPC7"/>
<dbReference type="OrthoDB" id="10056816at2759"/>
<sequence length="126" mass="13895">MSSSARAHKIGSLLFCPHCGTLLDLPKMNEDTVTCDQCGHLEPSSSYNDIKIVTRSHPDAFPSVLRQKRKTQTQTSGDALLRVKEKCPACGCNDALAKELQLRSADEGSTILYTCAECKHRWTVNN</sequence>
<dbReference type="SUPFAM" id="SSF57783">
    <property type="entry name" value="Zinc beta-ribbon"/>
    <property type="match status" value="1"/>
</dbReference>
<organism evidence="11 12">
    <name type="scientific">Exidia glandulosa HHB12029</name>
    <dbReference type="NCBI Taxonomy" id="1314781"/>
    <lineage>
        <taxon>Eukaryota</taxon>
        <taxon>Fungi</taxon>
        <taxon>Dikarya</taxon>
        <taxon>Basidiomycota</taxon>
        <taxon>Agaricomycotina</taxon>
        <taxon>Agaricomycetes</taxon>
        <taxon>Auriculariales</taxon>
        <taxon>Exidiaceae</taxon>
        <taxon>Exidia</taxon>
    </lineage>
</organism>
<comment type="function">
    <text evidence="7">DNA-dependent RNA polymerase catalyzes the transcription of DNA into RNA using the four ribonucleoside triphosphates as substrates.</text>
</comment>
<dbReference type="SMART" id="SM00440">
    <property type="entry name" value="ZnF_C2C2"/>
    <property type="match status" value="1"/>
</dbReference>
<dbReference type="InterPro" id="IPR001222">
    <property type="entry name" value="Znf_TFIIS"/>
</dbReference>
<evidence type="ECO:0000313" key="12">
    <source>
        <dbReference type="Proteomes" id="UP000077266"/>
    </source>
</evidence>
<dbReference type="Pfam" id="PF01096">
    <property type="entry name" value="Zn_ribbon_TFIIS"/>
    <property type="match status" value="1"/>
</dbReference>
<keyword evidence="5 8" id="KW-0862">Zinc</keyword>
<dbReference type="AlphaFoldDB" id="A0A165DPC7"/>
<evidence type="ECO:0000259" key="10">
    <source>
        <dbReference type="PROSITE" id="PS51133"/>
    </source>
</evidence>
<dbReference type="GO" id="GO:0003676">
    <property type="term" value="F:nucleic acid binding"/>
    <property type="evidence" value="ECO:0007669"/>
    <property type="project" value="InterPro"/>
</dbReference>
<evidence type="ECO:0000313" key="11">
    <source>
        <dbReference type="EMBL" id="KZV85040.1"/>
    </source>
</evidence>
<keyword evidence="6 7" id="KW-0539">Nucleus</keyword>
<feature type="domain" description="TFIIS-type" evidence="10">
    <location>
        <begin position="83"/>
        <end position="123"/>
    </location>
</feature>
<feature type="binding site" evidence="8">
    <location>
        <position position="118"/>
    </location>
    <ligand>
        <name>Zn(2+)</name>
        <dbReference type="ChEBI" id="CHEBI:29105"/>
        <label>2</label>
    </ligand>
</feature>
<dbReference type="GO" id="GO:0008270">
    <property type="term" value="F:zinc ion binding"/>
    <property type="evidence" value="ECO:0007669"/>
    <property type="project" value="UniProtKB-KW"/>
</dbReference>
<evidence type="ECO:0000256" key="4">
    <source>
        <dbReference type="ARBA" id="ARBA00022771"/>
    </source>
</evidence>
<proteinExistence type="inferred from homology"/>
<keyword evidence="12" id="KW-1185">Reference proteome</keyword>
<dbReference type="PANTHER" id="PTHR11239:SF14">
    <property type="entry name" value="DNA-DIRECTED RNA POLYMERASE I SUBUNIT RPA12"/>
    <property type="match status" value="1"/>
</dbReference>
<accession>A0A165DPC7</accession>
<dbReference type="GO" id="GO:0003899">
    <property type="term" value="F:DNA-directed RNA polymerase activity"/>
    <property type="evidence" value="ECO:0007669"/>
    <property type="project" value="InterPro"/>
</dbReference>
<keyword evidence="3 8" id="KW-0479">Metal-binding</keyword>
<evidence type="ECO:0000256" key="6">
    <source>
        <dbReference type="ARBA" id="ARBA00023242"/>
    </source>
</evidence>
<feature type="binding site" evidence="8">
    <location>
        <position position="87"/>
    </location>
    <ligand>
        <name>Zn(2+)</name>
        <dbReference type="ChEBI" id="CHEBI:29105"/>
        <label>2</label>
    </ligand>
</feature>
<evidence type="ECO:0000256" key="2">
    <source>
        <dbReference type="ARBA" id="ARBA00022478"/>
    </source>
</evidence>
<dbReference type="Proteomes" id="UP000077266">
    <property type="component" value="Unassembled WGS sequence"/>
</dbReference>
<dbReference type="CDD" id="cd10507">
    <property type="entry name" value="Zn-ribbon_RPA12"/>
    <property type="match status" value="1"/>
</dbReference>
<keyword evidence="2 7" id="KW-0240">DNA-directed RNA polymerase</keyword>
<feature type="binding site" evidence="8">
    <location>
        <position position="16"/>
    </location>
    <ligand>
        <name>Zn(2+)</name>
        <dbReference type="ChEBI" id="CHEBI:29105"/>
        <label>1</label>
    </ligand>
</feature>
<dbReference type="GO" id="GO:0005736">
    <property type="term" value="C:RNA polymerase I complex"/>
    <property type="evidence" value="ECO:0007669"/>
    <property type="project" value="TreeGrafter"/>
</dbReference>
<gene>
    <name evidence="11" type="ORF">EXIGLDRAFT_726544</name>
</gene>
<dbReference type="EMBL" id="KV426201">
    <property type="protein sequence ID" value="KZV85040.1"/>
    <property type="molecule type" value="Genomic_DNA"/>
</dbReference>
<evidence type="ECO:0000256" key="5">
    <source>
        <dbReference type="ARBA" id="ARBA00022833"/>
    </source>
</evidence>
<feature type="binding site" evidence="8">
    <location>
        <position position="115"/>
    </location>
    <ligand>
        <name>Zn(2+)</name>
        <dbReference type="ChEBI" id="CHEBI:29105"/>
        <label>2</label>
    </ligand>
</feature>
<dbReference type="InterPro" id="IPR034004">
    <property type="entry name" value="Zn_ribbon_RPA12_C"/>
</dbReference>